<dbReference type="InterPro" id="IPR002487">
    <property type="entry name" value="TF_Kbox"/>
</dbReference>
<dbReference type="GO" id="GO:0005634">
    <property type="term" value="C:nucleus"/>
    <property type="evidence" value="ECO:0007669"/>
    <property type="project" value="InterPro"/>
</dbReference>
<accession>B9REB3</accession>
<proteinExistence type="predicted"/>
<dbReference type="eggNOG" id="KOG0014">
    <property type="taxonomic scope" value="Eukaryota"/>
</dbReference>
<dbReference type="InParanoid" id="B9REB3"/>
<dbReference type="PROSITE" id="PS51297">
    <property type="entry name" value="K_BOX"/>
    <property type="match status" value="1"/>
</dbReference>
<dbReference type="Pfam" id="PF01486">
    <property type="entry name" value="K-box"/>
    <property type="match status" value="1"/>
</dbReference>
<sequence>MIIRPFQSQEVRPLWNASLFSMAKTIEKYQRCSYGALEANQSVHDTQNSYQEYLKLKSRVEALQRSQRHFLGEDLGNLGTKDLEQLEHQLDSSLKHVRLTKSNFMLDQLSQLQRKEEMLLQTNNALRKKLEETNAALQPPWEARDESIPYNRQPGQSSEGFDPLQCSSHFRTGAGETDPVTVANTSENINGFIPDWML</sequence>
<feature type="compositionally biased region" description="Polar residues" evidence="1">
    <location>
        <begin position="153"/>
        <end position="170"/>
    </location>
</feature>
<evidence type="ECO:0000256" key="1">
    <source>
        <dbReference type="SAM" id="MobiDB-lite"/>
    </source>
</evidence>
<dbReference type="AlphaFoldDB" id="B9REB3"/>
<dbReference type="EC" id="1.3.1.74" evidence="3"/>
<keyword evidence="4" id="KW-1185">Reference proteome</keyword>
<evidence type="ECO:0000259" key="2">
    <source>
        <dbReference type="PROSITE" id="PS51297"/>
    </source>
</evidence>
<organism evidence="3 4">
    <name type="scientific">Ricinus communis</name>
    <name type="common">Castor bean</name>
    <dbReference type="NCBI Taxonomy" id="3988"/>
    <lineage>
        <taxon>Eukaryota</taxon>
        <taxon>Viridiplantae</taxon>
        <taxon>Streptophyta</taxon>
        <taxon>Embryophyta</taxon>
        <taxon>Tracheophyta</taxon>
        <taxon>Spermatophyta</taxon>
        <taxon>Magnoliopsida</taxon>
        <taxon>eudicotyledons</taxon>
        <taxon>Gunneridae</taxon>
        <taxon>Pentapetalae</taxon>
        <taxon>rosids</taxon>
        <taxon>fabids</taxon>
        <taxon>Malpighiales</taxon>
        <taxon>Euphorbiaceae</taxon>
        <taxon>Acalyphoideae</taxon>
        <taxon>Acalypheae</taxon>
        <taxon>Ricinus</taxon>
    </lineage>
</organism>
<name>B9REB3_RICCO</name>
<dbReference type="STRING" id="3988.B9REB3"/>
<evidence type="ECO:0000313" key="4">
    <source>
        <dbReference type="Proteomes" id="UP000008311"/>
    </source>
</evidence>
<dbReference type="EMBL" id="EQ973775">
    <property type="protein sequence ID" value="EEF50721.1"/>
    <property type="molecule type" value="Genomic_DNA"/>
</dbReference>
<reference evidence="4" key="1">
    <citation type="journal article" date="2010" name="Nat. Biotechnol.">
        <title>Draft genome sequence of the oilseed species Ricinus communis.</title>
        <authorList>
            <person name="Chan A.P."/>
            <person name="Crabtree J."/>
            <person name="Zhao Q."/>
            <person name="Lorenzi H."/>
            <person name="Orvis J."/>
            <person name="Puiu D."/>
            <person name="Melake-Berhan A."/>
            <person name="Jones K.M."/>
            <person name="Redman J."/>
            <person name="Chen G."/>
            <person name="Cahoon E.B."/>
            <person name="Gedil M."/>
            <person name="Stanke M."/>
            <person name="Haas B.J."/>
            <person name="Wortman J.R."/>
            <person name="Fraser-Liggett C.M."/>
            <person name="Ravel J."/>
            <person name="Rabinowicz P.D."/>
        </authorList>
    </citation>
    <scope>NUCLEOTIDE SEQUENCE [LARGE SCALE GENOMIC DNA]</scope>
    <source>
        <strain evidence="4">cv. Hale</strain>
    </source>
</reference>
<feature type="region of interest" description="Disordered" evidence="1">
    <location>
        <begin position="138"/>
        <end position="182"/>
    </location>
</feature>
<protein>
    <submittedName>
        <fullName evidence="3">Mads box protein, putative</fullName>
        <ecNumber evidence="3">1.3.1.74</ecNumber>
    </submittedName>
</protein>
<feature type="domain" description="K-box" evidence="2">
    <location>
        <begin position="46"/>
        <end position="136"/>
    </location>
</feature>
<dbReference type="PANTHER" id="PTHR48019">
    <property type="entry name" value="SERUM RESPONSE FACTOR HOMOLOG"/>
    <property type="match status" value="1"/>
</dbReference>
<keyword evidence="3" id="KW-0560">Oxidoreductase</keyword>
<gene>
    <name evidence="3" type="ORF">RCOM_1619940</name>
</gene>
<dbReference type="Proteomes" id="UP000008311">
    <property type="component" value="Unassembled WGS sequence"/>
</dbReference>
<dbReference type="GO" id="GO:0003700">
    <property type="term" value="F:DNA-binding transcription factor activity"/>
    <property type="evidence" value="ECO:0007669"/>
    <property type="project" value="InterPro"/>
</dbReference>
<dbReference type="GO" id="GO:0032440">
    <property type="term" value="F:2-alkenal reductase [NAD(P)H] activity"/>
    <property type="evidence" value="ECO:0007669"/>
    <property type="project" value="UniProtKB-EC"/>
</dbReference>
<dbReference type="InterPro" id="IPR050142">
    <property type="entry name" value="MADS-box/MEF2_TF"/>
</dbReference>
<evidence type="ECO:0000313" key="3">
    <source>
        <dbReference type="EMBL" id="EEF50721.1"/>
    </source>
</evidence>